<keyword evidence="1" id="KW-0732">Signal</keyword>
<evidence type="ECO:0000259" key="2">
    <source>
        <dbReference type="SMART" id="SM00635"/>
    </source>
</evidence>
<name>A0A1I0QLT0_9BACT</name>
<reference evidence="4" key="1">
    <citation type="submission" date="2016-10" db="EMBL/GenBank/DDBJ databases">
        <authorList>
            <person name="Varghese N."/>
            <person name="Submissions S."/>
        </authorList>
    </citation>
    <scope>NUCLEOTIDE SEQUENCE [LARGE SCALE GENOMIC DNA]</scope>
    <source>
        <strain evidence="4">CGMCC 1.12402</strain>
    </source>
</reference>
<feature type="domain" description="BIG2" evidence="2">
    <location>
        <begin position="106"/>
        <end position="184"/>
    </location>
</feature>
<feature type="chain" id="PRO_5011795508" evidence="1">
    <location>
        <begin position="20"/>
        <end position="651"/>
    </location>
</feature>
<proteinExistence type="predicted"/>
<dbReference type="InterPro" id="IPR008964">
    <property type="entry name" value="Invasin/intimin_cell_adhesion"/>
</dbReference>
<feature type="signal peptide" evidence="1">
    <location>
        <begin position="1"/>
        <end position="19"/>
    </location>
</feature>
<dbReference type="Gene3D" id="2.130.10.10">
    <property type="entry name" value="YVTN repeat-like/Quinoprotein amine dehydrogenase"/>
    <property type="match status" value="1"/>
</dbReference>
<dbReference type="SUPFAM" id="SSF69322">
    <property type="entry name" value="Tricorn protease domain 2"/>
    <property type="match status" value="1"/>
</dbReference>
<dbReference type="InterPro" id="IPR003343">
    <property type="entry name" value="Big_2"/>
</dbReference>
<sequence length="651" mass="71104">MKKLILGCLIMFSAVSLMAQKAIVVEPENVVLEVGQTQKLNVYLTENGKKIDAPVNLTYSRRYRRSMAIDSLNQVTAYQPGTFDIIAIGNGVRKEFQIVIKTPPIAEVKIESIPNQVYAGTPVTLKYEVLDKAGMTREDVPVTFQSKNTDIATVNKYGIINTNKAGKVAITATAEGVTNTINLNVVTNPIAKIELSADGDQARTGDVFHFTAKAFDKKGNEVTDAPIYYSFSGVSDNVSQSASGLIKQDGRFVADEAGTYTITASCGVASASKTLSIAAREVSRKIELVGQGSVNDKHTSDLWIWEGVDGRDYAVTGTWGADGTAYFWDVTNPANIFKIDSVQVDARTVNDVKISEDGTICVISREGASNRKNGLVIIDVKNPRDAKIISTFDENLTGGVHNVFISKGHVYALSAGQKYYVINIEDPKNPYAVSKFELDTPGHSIHDVWVEDGIAYSSNWADGIQLVDVGNGIAGGSPDNPKKISSYAYPNKANHASFPFRSPSTGKFYVIGGDEIFPYGLNMKGPNMAGGYLHVVDFTDLDNPEEVARFEVPYAGSHNYWIEDEILYVAFYNGGVRVVDLSGELMGDLRKQGREIAWIIPNDPNGYVPNAPFTWGAQLHKGHIFYSDWNSGLWSAKLEPEKPKETQIKAK</sequence>
<gene>
    <name evidence="3" type="ORF">SAMN05216290_2455</name>
</gene>
<dbReference type="SUPFAM" id="SSF49373">
    <property type="entry name" value="Invasin/intimin cell-adhesion fragments"/>
    <property type="match status" value="1"/>
</dbReference>
<evidence type="ECO:0000313" key="3">
    <source>
        <dbReference type="EMBL" id="SEW28203.1"/>
    </source>
</evidence>
<dbReference type="Gene3D" id="2.60.40.1080">
    <property type="match status" value="1"/>
</dbReference>
<dbReference type="STRING" id="1267423.SAMN05216290_2455"/>
<dbReference type="GeneID" id="99987152"/>
<dbReference type="EMBL" id="FOIR01000002">
    <property type="protein sequence ID" value="SEW28203.1"/>
    <property type="molecule type" value="Genomic_DNA"/>
</dbReference>
<keyword evidence="4" id="KW-1185">Reference proteome</keyword>
<dbReference type="Proteomes" id="UP000199437">
    <property type="component" value="Unassembled WGS sequence"/>
</dbReference>
<evidence type="ECO:0000313" key="4">
    <source>
        <dbReference type="Proteomes" id="UP000199437"/>
    </source>
</evidence>
<protein>
    <submittedName>
        <fullName evidence="3">Ig-like domain (Group 2)</fullName>
    </submittedName>
</protein>
<evidence type="ECO:0000256" key="1">
    <source>
        <dbReference type="SAM" id="SignalP"/>
    </source>
</evidence>
<dbReference type="AlphaFoldDB" id="A0A1I0QLT0"/>
<dbReference type="SMART" id="SM00635">
    <property type="entry name" value="BID_2"/>
    <property type="match status" value="2"/>
</dbReference>
<feature type="domain" description="BIG2" evidence="2">
    <location>
        <begin position="19"/>
        <end position="99"/>
    </location>
</feature>
<dbReference type="InterPro" id="IPR015943">
    <property type="entry name" value="WD40/YVTN_repeat-like_dom_sf"/>
</dbReference>
<dbReference type="RefSeq" id="WP_245733578.1">
    <property type="nucleotide sequence ID" value="NZ_FOIR01000002.1"/>
</dbReference>
<accession>A0A1I0QLT0</accession>
<organism evidence="3 4">
    <name type="scientific">Roseivirga pacifica</name>
    <dbReference type="NCBI Taxonomy" id="1267423"/>
    <lineage>
        <taxon>Bacteria</taxon>
        <taxon>Pseudomonadati</taxon>
        <taxon>Bacteroidota</taxon>
        <taxon>Cytophagia</taxon>
        <taxon>Cytophagales</taxon>
        <taxon>Roseivirgaceae</taxon>
        <taxon>Roseivirga</taxon>
    </lineage>
</organism>